<evidence type="ECO:0000256" key="2">
    <source>
        <dbReference type="ARBA" id="ARBA00022679"/>
    </source>
</evidence>
<dbReference type="InterPro" id="IPR020590">
    <property type="entry name" value="Guanylate_kinase_CS"/>
</dbReference>
<dbReference type="Proteomes" id="UP001195483">
    <property type="component" value="Unassembled WGS sequence"/>
</dbReference>
<dbReference type="InterPro" id="IPR008145">
    <property type="entry name" value="GK/Ca_channel_bsu"/>
</dbReference>
<dbReference type="Pfam" id="PF00625">
    <property type="entry name" value="Guanylate_kin"/>
    <property type="match status" value="1"/>
</dbReference>
<dbReference type="InterPro" id="IPR027417">
    <property type="entry name" value="P-loop_NTPase"/>
</dbReference>
<keyword evidence="6" id="KW-1185">Reference proteome</keyword>
<dbReference type="InterPro" id="IPR008144">
    <property type="entry name" value="Guanylate_kin-like_dom"/>
</dbReference>
<evidence type="ECO:0000313" key="5">
    <source>
        <dbReference type="EMBL" id="KAK3604994.1"/>
    </source>
</evidence>
<dbReference type="Gene3D" id="3.40.50.300">
    <property type="entry name" value="P-loop containing nucleotide triphosphate hydrolases"/>
    <property type="match status" value="1"/>
</dbReference>
<dbReference type="GO" id="GO:0005829">
    <property type="term" value="C:cytosol"/>
    <property type="evidence" value="ECO:0007669"/>
    <property type="project" value="TreeGrafter"/>
</dbReference>
<dbReference type="PANTHER" id="PTHR23117:SF13">
    <property type="entry name" value="GUANYLATE KINASE"/>
    <property type="match status" value="1"/>
</dbReference>
<keyword evidence="2" id="KW-0808">Transferase</keyword>
<evidence type="ECO:0000313" key="6">
    <source>
        <dbReference type="Proteomes" id="UP001195483"/>
    </source>
</evidence>
<name>A0AAE0W8H3_9BIVA</name>
<comment type="caution">
    <text evidence="5">The sequence shown here is derived from an EMBL/GenBank/DDBJ whole genome shotgun (WGS) entry which is preliminary data.</text>
</comment>
<dbReference type="GO" id="GO:0004385">
    <property type="term" value="F:GMP kinase activity"/>
    <property type="evidence" value="ECO:0007669"/>
    <property type="project" value="TreeGrafter"/>
</dbReference>
<keyword evidence="3" id="KW-0418">Kinase</keyword>
<comment type="similarity">
    <text evidence="1">Belongs to the guanylate kinase family.</text>
</comment>
<dbReference type="AlphaFoldDB" id="A0AAE0W8H3"/>
<dbReference type="SMART" id="SM00072">
    <property type="entry name" value="GuKc"/>
    <property type="match status" value="1"/>
</dbReference>
<reference evidence="5" key="2">
    <citation type="journal article" date="2021" name="Genome Biol. Evol.">
        <title>Developing a high-quality reference genome for a parasitic bivalve with doubly uniparental inheritance (Bivalvia: Unionida).</title>
        <authorList>
            <person name="Smith C.H."/>
        </authorList>
    </citation>
    <scope>NUCLEOTIDE SEQUENCE</scope>
    <source>
        <strain evidence="5">CHS0354</strain>
        <tissue evidence="5">Mantle</tissue>
    </source>
</reference>
<dbReference type="CDD" id="cd00071">
    <property type="entry name" value="GMPK"/>
    <property type="match status" value="1"/>
</dbReference>
<dbReference type="PROSITE" id="PS00856">
    <property type="entry name" value="GUANYLATE_KINASE_1"/>
    <property type="match status" value="1"/>
</dbReference>
<evidence type="ECO:0000256" key="3">
    <source>
        <dbReference type="ARBA" id="ARBA00022777"/>
    </source>
</evidence>
<reference evidence="5" key="1">
    <citation type="journal article" date="2021" name="Genome Biol. Evol.">
        <title>A High-Quality Reference Genome for a Parasitic Bivalve with Doubly Uniparental Inheritance (Bivalvia: Unionida).</title>
        <authorList>
            <person name="Smith C.H."/>
        </authorList>
    </citation>
    <scope>NUCLEOTIDE SEQUENCE</scope>
    <source>
        <strain evidence="5">CHS0354</strain>
    </source>
</reference>
<dbReference type="PROSITE" id="PS50052">
    <property type="entry name" value="GUANYLATE_KINASE_2"/>
    <property type="match status" value="1"/>
</dbReference>
<dbReference type="EMBL" id="JAEAOA010000085">
    <property type="protein sequence ID" value="KAK3604994.1"/>
    <property type="molecule type" value="Genomic_DNA"/>
</dbReference>
<accession>A0AAE0W8H3</accession>
<gene>
    <name evidence="5" type="ORF">CHS0354_000659</name>
</gene>
<dbReference type="PANTHER" id="PTHR23117">
    <property type="entry name" value="GUANYLATE KINASE-RELATED"/>
    <property type="match status" value="1"/>
</dbReference>
<sequence>MEEIPGLCFSISVTTRKQREGEIEGKDYYFVTEDVFKKKIEENAFLEFENVSGNYYGTLTEKVDEILIAGRHVVFDIEVHGAMSIKKIFGNQSLIIFVKTSSLEELEKRLRKRGTETDRTIQVRLERAVYEYGFLGRILEMPIEVLDIKKTLRQSSNFYEVVSAFGKRSIQINEERRQEIEEKLAPFRAKLREPVLEYDMDRVYPEQVLMALKYELMPKPTIESIREYTEGKYDFYFGDLPTSFDS</sequence>
<reference evidence="5" key="3">
    <citation type="submission" date="2023-05" db="EMBL/GenBank/DDBJ databases">
        <authorList>
            <person name="Smith C.H."/>
        </authorList>
    </citation>
    <scope>NUCLEOTIDE SEQUENCE</scope>
    <source>
        <strain evidence="5">CHS0354</strain>
        <tissue evidence="5">Mantle</tissue>
    </source>
</reference>
<organism evidence="5 6">
    <name type="scientific">Potamilus streckersoni</name>
    <dbReference type="NCBI Taxonomy" id="2493646"/>
    <lineage>
        <taxon>Eukaryota</taxon>
        <taxon>Metazoa</taxon>
        <taxon>Spiralia</taxon>
        <taxon>Lophotrochozoa</taxon>
        <taxon>Mollusca</taxon>
        <taxon>Bivalvia</taxon>
        <taxon>Autobranchia</taxon>
        <taxon>Heteroconchia</taxon>
        <taxon>Palaeoheterodonta</taxon>
        <taxon>Unionida</taxon>
        <taxon>Unionoidea</taxon>
        <taxon>Unionidae</taxon>
        <taxon>Ambleminae</taxon>
        <taxon>Lampsilini</taxon>
        <taxon>Potamilus</taxon>
    </lineage>
</organism>
<proteinExistence type="inferred from homology"/>
<dbReference type="SUPFAM" id="SSF52540">
    <property type="entry name" value="P-loop containing nucleoside triphosphate hydrolases"/>
    <property type="match status" value="1"/>
</dbReference>
<protein>
    <recommendedName>
        <fullName evidence="4">Guanylate kinase-like domain-containing protein</fullName>
    </recommendedName>
</protein>
<feature type="domain" description="Guanylate kinase-like" evidence="4">
    <location>
        <begin position="1"/>
        <end position="160"/>
    </location>
</feature>
<evidence type="ECO:0000259" key="4">
    <source>
        <dbReference type="PROSITE" id="PS50052"/>
    </source>
</evidence>
<evidence type="ECO:0000256" key="1">
    <source>
        <dbReference type="ARBA" id="ARBA00005790"/>
    </source>
</evidence>